<dbReference type="OrthoDB" id="9959264at2"/>
<dbReference type="RefSeq" id="WP_153346198.1">
    <property type="nucleotide sequence ID" value="NZ_WIVE01000069.1"/>
</dbReference>
<keyword evidence="1" id="KW-0472">Membrane</keyword>
<keyword evidence="1" id="KW-0812">Transmembrane</keyword>
<evidence type="ECO:0000313" key="3">
    <source>
        <dbReference type="Proteomes" id="UP000434582"/>
    </source>
</evidence>
<accession>A0A7X1ZHI5</accession>
<dbReference type="EMBL" id="WIVE01000069">
    <property type="protein sequence ID" value="MQX38089.1"/>
    <property type="molecule type" value="Genomic_DNA"/>
</dbReference>
<evidence type="ECO:0000313" key="2">
    <source>
        <dbReference type="EMBL" id="MQX38089.1"/>
    </source>
</evidence>
<sequence>MREDWTDDDDTEETEPARSWRGWWRRRVSTLTLVTVLFFLGIGVLLTGVYNYGEMIVTVGRGSSILILGVGFIIALNLIAIGLMLVLLKTIKGQDD</sequence>
<protein>
    <submittedName>
        <fullName evidence="2">Uncharacterized protein</fullName>
    </submittedName>
</protein>
<keyword evidence="1" id="KW-1133">Transmembrane helix</keyword>
<organism evidence="2 3">
    <name type="scientific">Roseospira navarrensis</name>
    <dbReference type="NCBI Taxonomy" id="140058"/>
    <lineage>
        <taxon>Bacteria</taxon>
        <taxon>Pseudomonadati</taxon>
        <taxon>Pseudomonadota</taxon>
        <taxon>Alphaproteobacteria</taxon>
        <taxon>Rhodospirillales</taxon>
        <taxon>Rhodospirillaceae</taxon>
        <taxon>Roseospira</taxon>
    </lineage>
</organism>
<proteinExistence type="predicted"/>
<feature type="transmembrane region" description="Helical" evidence="1">
    <location>
        <begin position="28"/>
        <end position="53"/>
    </location>
</feature>
<comment type="caution">
    <text evidence="2">The sequence shown here is derived from an EMBL/GenBank/DDBJ whole genome shotgun (WGS) entry which is preliminary data.</text>
</comment>
<dbReference type="Proteomes" id="UP000434582">
    <property type="component" value="Unassembled WGS sequence"/>
</dbReference>
<name>A0A7X1ZHI5_9PROT</name>
<keyword evidence="3" id="KW-1185">Reference proteome</keyword>
<gene>
    <name evidence="2" type="ORF">GHC57_16345</name>
</gene>
<evidence type="ECO:0000256" key="1">
    <source>
        <dbReference type="SAM" id="Phobius"/>
    </source>
</evidence>
<feature type="transmembrane region" description="Helical" evidence="1">
    <location>
        <begin position="65"/>
        <end position="88"/>
    </location>
</feature>
<reference evidence="2 3" key="1">
    <citation type="submission" date="2019-10" db="EMBL/GenBank/DDBJ databases">
        <title>Draft whole-genome sequence of the purple nonsulfur photosynthetic bacterium Roseospira navarrensis DSM 15114.</title>
        <authorList>
            <person name="Kyndt J.A."/>
            <person name="Meyer T.E."/>
        </authorList>
    </citation>
    <scope>NUCLEOTIDE SEQUENCE [LARGE SCALE GENOMIC DNA]</scope>
    <source>
        <strain evidence="2 3">DSM 15114</strain>
    </source>
</reference>
<dbReference type="AlphaFoldDB" id="A0A7X1ZHI5"/>